<feature type="domain" description="DHFR" evidence="7">
    <location>
        <begin position="1"/>
        <end position="127"/>
    </location>
</feature>
<evidence type="ECO:0000313" key="9">
    <source>
        <dbReference type="Proteomes" id="UP000184114"/>
    </source>
</evidence>
<comment type="pathway">
    <text evidence="1">Cofactor biosynthesis; tetrahydrofolate biosynthesis; 5,6,7,8-tetrahydrofolate from 7,8-dihydrofolate: step 1/1.</text>
</comment>
<dbReference type="PROSITE" id="PS51330">
    <property type="entry name" value="DHFR_2"/>
    <property type="match status" value="1"/>
</dbReference>
<dbReference type="EMBL" id="FQTY01000033">
    <property type="protein sequence ID" value="SHF21927.1"/>
    <property type="molecule type" value="Genomic_DNA"/>
</dbReference>
<keyword evidence="6" id="KW-0560">Oxidoreductase</keyword>
<organism evidence="8 9">
    <name type="scientific">Tissierella praeacuta DSM 18095</name>
    <dbReference type="NCBI Taxonomy" id="1123404"/>
    <lineage>
        <taxon>Bacteria</taxon>
        <taxon>Bacillati</taxon>
        <taxon>Bacillota</taxon>
        <taxon>Tissierellia</taxon>
        <taxon>Tissierellales</taxon>
        <taxon>Tissierellaceae</taxon>
        <taxon>Tissierella</taxon>
    </lineage>
</organism>
<keyword evidence="5" id="KW-0521">NADP</keyword>
<dbReference type="STRING" id="1123404.SAMN02745784_03213"/>
<dbReference type="GeneID" id="90995513"/>
<protein>
    <recommendedName>
        <fullName evidence="3">dihydrofolate reductase</fullName>
        <ecNumber evidence="3">1.5.1.3</ecNumber>
    </recommendedName>
</protein>
<reference evidence="9" key="1">
    <citation type="submission" date="2016-11" db="EMBL/GenBank/DDBJ databases">
        <authorList>
            <person name="Varghese N."/>
            <person name="Submissions S."/>
        </authorList>
    </citation>
    <scope>NUCLEOTIDE SEQUENCE [LARGE SCALE GENOMIC DNA]</scope>
    <source>
        <strain evidence="9">DSM 18095</strain>
    </source>
</reference>
<dbReference type="InterPro" id="IPR024072">
    <property type="entry name" value="DHFR-like_dom_sf"/>
</dbReference>
<dbReference type="Pfam" id="PF00186">
    <property type="entry name" value="DHFR_1"/>
    <property type="match status" value="1"/>
</dbReference>
<keyword evidence="4" id="KW-0554">One-carbon metabolism</keyword>
<evidence type="ECO:0000256" key="3">
    <source>
        <dbReference type="ARBA" id="ARBA00012856"/>
    </source>
</evidence>
<dbReference type="GO" id="GO:0050661">
    <property type="term" value="F:NADP binding"/>
    <property type="evidence" value="ECO:0007669"/>
    <property type="project" value="InterPro"/>
</dbReference>
<dbReference type="RefSeq" id="WP_072978131.1">
    <property type="nucleotide sequence ID" value="NZ_FQTY01000033.1"/>
</dbReference>
<dbReference type="CDD" id="cd00209">
    <property type="entry name" value="DHFR"/>
    <property type="match status" value="1"/>
</dbReference>
<dbReference type="Gene3D" id="3.40.430.10">
    <property type="entry name" value="Dihydrofolate Reductase, subunit A"/>
    <property type="match status" value="1"/>
</dbReference>
<dbReference type="SUPFAM" id="SSF53597">
    <property type="entry name" value="Dihydrofolate reductase-like"/>
    <property type="match status" value="1"/>
</dbReference>
<dbReference type="GO" id="GO:0004146">
    <property type="term" value="F:dihydrofolate reductase activity"/>
    <property type="evidence" value="ECO:0007669"/>
    <property type="project" value="UniProtKB-EC"/>
</dbReference>
<dbReference type="GO" id="GO:0005829">
    <property type="term" value="C:cytosol"/>
    <property type="evidence" value="ECO:0007669"/>
    <property type="project" value="TreeGrafter"/>
</dbReference>
<evidence type="ECO:0000256" key="4">
    <source>
        <dbReference type="ARBA" id="ARBA00022563"/>
    </source>
</evidence>
<gene>
    <name evidence="8" type="ORF">SAMN02745784_03213</name>
</gene>
<keyword evidence="9" id="KW-1185">Reference proteome</keyword>
<name>A0A1M4ZVS9_9FIRM</name>
<evidence type="ECO:0000256" key="1">
    <source>
        <dbReference type="ARBA" id="ARBA00004903"/>
    </source>
</evidence>
<dbReference type="EC" id="1.5.1.3" evidence="3"/>
<sequence>MNLIAAVDECWAIGQNNELLYNIPLDKAFFKQKTIEKTVIMGKNTYLSLPNSKPLPNRKNIILSTTLQNVGCVCCKSMEETKSTVKNIDTDEIFIIGGEKVYNEFLPYCGFAYITKILKKTKLAKRL</sequence>
<dbReference type="InterPro" id="IPR001796">
    <property type="entry name" value="DHFR_dom"/>
</dbReference>
<dbReference type="PANTHER" id="PTHR48069:SF3">
    <property type="entry name" value="DIHYDROFOLATE REDUCTASE"/>
    <property type="match status" value="1"/>
</dbReference>
<comment type="similarity">
    <text evidence="2">Belongs to the dihydrofolate reductase family.</text>
</comment>
<dbReference type="GO" id="GO:0046654">
    <property type="term" value="P:tetrahydrofolate biosynthetic process"/>
    <property type="evidence" value="ECO:0007669"/>
    <property type="project" value="UniProtKB-UniPathway"/>
</dbReference>
<dbReference type="UniPathway" id="UPA00077">
    <property type="reaction ID" value="UER00158"/>
</dbReference>
<evidence type="ECO:0000259" key="7">
    <source>
        <dbReference type="PROSITE" id="PS51330"/>
    </source>
</evidence>
<evidence type="ECO:0000256" key="5">
    <source>
        <dbReference type="ARBA" id="ARBA00022857"/>
    </source>
</evidence>
<dbReference type="PANTHER" id="PTHR48069">
    <property type="entry name" value="DIHYDROFOLATE REDUCTASE"/>
    <property type="match status" value="1"/>
</dbReference>
<accession>A0A1M4ZVS9</accession>
<dbReference type="GO" id="GO:0046452">
    <property type="term" value="P:dihydrofolate metabolic process"/>
    <property type="evidence" value="ECO:0007669"/>
    <property type="project" value="TreeGrafter"/>
</dbReference>
<dbReference type="PRINTS" id="PR00070">
    <property type="entry name" value="DHFR"/>
</dbReference>
<dbReference type="AlphaFoldDB" id="A0A1M4ZVS9"/>
<dbReference type="InterPro" id="IPR012259">
    <property type="entry name" value="DHFR"/>
</dbReference>
<evidence type="ECO:0000256" key="2">
    <source>
        <dbReference type="ARBA" id="ARBA00009539"/>
    </source>
</evidence>
<dbReference type="GO" id="GO:0046655">
    <property type="term" value="P:folic acid metabolic process"/>
    <property type="evidence" value="ECO:0007669"/>
    <property type="project" value="TreeGrafter"/>
</dbReference>
<proteinExistence type="inferred from homology"/>
<evidence type="ECO:0000256" key="6">
    <source>
        <dbReference type="ARBA" id="ARBA00023002"/>
    </source>
</evidence>
<evidence type="ECO:0000313" key="8">
    <source>
        <dbReference type="EMBL" id="SHF21927.1"/>
    </source>
</evidence>
<dbReference type="GO" id="GO:0006730">
    <property type="term" value="P:one-carbon metabolic process"/>
    <property type="evidence" value="ECO:0007669"/>
    <property type="project" value="UniProtKB-KW"/>
</dbReference>
<dbReference type="Proteomes" id="UP000184114">
    <property type="component" value="Unassembled WGS sequence"/>
</dbReference>